<evidence type="ECO:0000313" key="1">
    <source>
        <dbReference type="EMBL" id="PWC01080.1"/>
    </source>
</evidence>
<comment type="caution">
    <text evidence="1">The sequence shown here is derived from an EMBL/GenBank/DDBJ whole genome shotgun (WGS) entry which is preliminary data.</text>
</comment>
<organism evidence="1 2">
    <name type="scientific">Corynebacterium yudongzhengii</name>
    <dbReference type="NCBI Taxonomy" id="2080740"/>
    <lineage>
        <taxon>Bacteria</taxon>
        <taxon>Bacillati</taxon>
        <taxon>Actinomycetota</taxon>
        <taxon>Actinomycetes</taxon>
        <taxon>Mycobacteriales</taxon>
        <taxon>Corynebacteriaceae</taxon>
        <taxon>Corynebacterium</taxon>
    </lineage>
</organism>
<keyword evidence="2" id="KW-1185">Reference proteome</keyword>
<sequence>MDIKIGFIDSPRELVINAQDNRDELVQRLTEGLRAKEEVVELTDSKGHTFLVNAPQVAYVEIGSANRPAVGFGGA</sequence>
<proteinExistence type="predicted"/>
<dbReference type="InterPro" id="IPR021456">
    <property type="entry name" value="DUF3107"/>
</dbReference>
<dbReference type="Proteomes" id="UP000244989">
    <property type="component" value="Unassembled WGS sequence"/>
</dbReference>
<dbReference type="OrthoDB" id="3268468at2"/>
<accession>A0A2U1T507</accession>
<dbReference type="EMBL" id="QEEZ01000019">
    <property type="protein sequence ID" value="PWC01080.1"/>
    <property type="molecule type" value="Genomic_DNA"/>
</dbReference>
<name>A0A2U1T507_9CORY</name>
<evidence type="ECO:0000313" key="2">
    <source>
        <dbReference type="Proteomes" id="UP000244989"/>
    </source>
</evidence>
<dbReference type="KEGG" id="cyz:C3B44_02840"/>
<gene>
    <name evidence="1" type="ORF">DF222_09325</name>
</gene>
<dbReference type="AlphaFoldDB" id="A0A2U1T507"/>
<protein>
    <submittedName>
        <fullName evidence="1">DUF3107 domain-containing protein</fullName>
    </submittedName>
</protein>
<dbReference type="RefSeq" id="WP_108431042.1">
    <property type="nucleotide sequence ID" value="NZ_CP026947.1"/>
</dbReference>
<dbReference type="Pfam" id="PF11305">
    <property type="entry name" value="DUF3107"/>
    <property type="match status" value="1"/>
</dbReference>
<reference evidence="2" key="1">
    <citation type="submission" date="2018-04" db="EMBL/GenBank/DDBJ databases">
        <authorList>
            <person name="Liu S."/>
            <person name="Wang Z."/>
            <person name="Li J."/>
        </authorList>
    </citation>
    <scope>NUCLEOTIDE SEQUENCE [LARGE SCALE GENOMIC DNA]</scope>
    <source>
        <strain evidence="2">2189</strain>
    </source>
</reference>